<dbReference type="AlphaFoldDB" id="A0A5J4NLW4"/>
<dbReference type="PANTHER" id="PTHR21301:SF10">
    <property type="entry name" value="REVERSE TRANSCRIPTASE DOMAIN-CONTAINING PROTEIN"/>
    <property type="match status" value="1"/>
</dbReference>
<accession>A0A5J4NLW4</accession>
<comment type="caution">
    <text evidence="2">The sequence shown here is derived from an EMBL/GenBank/DDBJ whole genome shotgun (WGS) entry which is preliminary data.</text>
</comment>
<protein>
    <recommendedName>
        <fullName evidence="4">Reverse transcriptase domain-containing protein</fullName>
    </recommendedName>
</protein>
<feature type="non-terminal residue" evidence="2">
    <location>
        <position position="1"/>
    </location>
</feature>
<gene>
    <name evidence="2" type="ORF">DEA37_0010152</name>
    <name evidence="1" type="ORF">DEA37_0012161</name>
</gene>
<evidence type="ECO:0008006" key="4">
    <source>
        <dbReference type="Google" id="ProtNLM"/>
    </source>
</evidence>
<sequence length="311" mass="34870">IVLNGTQKVALSVGLKFSIPPQRHHPVNVQTQFECLHDQLKSLEATSTDAAACFKFRLVDLAHQYQRTPISQQSLLSKEQINQLKELLKNTELVILPPDKGSEVVLLNRADYINRMQSILSDTSKFVIDEDQTDAVQNAERQINLTPKNLHHEGLIGQTNPKKLSLKDSLTPSMYGLPKAHNPGASYRPILFKIGSPYHRLAQWLVSPIEPVRSKLAVHSLKDTSEFVELISNINVKHQVITSFDIESLFTNVPLDEVINIVCSYATEHKLALSIPIDELSKLLKMCTSNIELVFNGTCYRQIDVVAMGTQ</sequence>
<reference evidence="2 3" key="1">
    <citation type="journal article" date="2019" name="Gigascience">
        <title>Whole-genome sequence of the oriental lung fluke Paragonimus westermani.</title>
        <authorList>
            <person name="Oey H."/>
            <person name="Zakrzewski M."/>
            <person name="Narain K."/>
            <person name="Devi K.R."/>
            <person name="Agatsuma T."/>
            <person name="Nawaratna S."/>
            <person name="Gobert G.N."/>
            <person name="Jones M.K."/>
            <person name="Ragan M.A."/>
            <person name="McManus D.P."/>
            <person name="Krause L."/>
        </authorList>
    </citation>
    <scope>NUCLEOTIDE SEQUENCE [LARGE SCALE GENOMIC DNA]</scope>
    <source>
        <strain evidence="2 3">IND2009</strain>
    </source>
</reference>
<proteinExistence type="predicted"/>
<dbReference type="EMBL" id="QNGE01001895">
    <property type="protein sequence ID" value="KAA3676615.1"/>
    <property type="molecule type" value="Genomic_DNA"/>
</dbReference>
<evidence type="ECO:0000313" key="3">
    <source>
        <dbReference type="Proteomes" id="UP000324629"/>
    </source>
</evidence>
<dbReference type="PANTHER" id="PTHR21301">
    <property type="entry name" value="REVERSE TRANSCRIPTASE"/>
    <property type="match status" value="1"/>
</dbReference>
<name>A0A5J4NLW4_9TREM</name>
<keyword evidence="3" id="KW-1185">Reference proteome</keyword>
<dbReference type="EMBL" id="QNGE01027005">
    <property type="protein sequence ID" value="KAA3669783.1"/>
    <property type="molecule type" value="Genomic_DNA"/>
</dbReference>
<dbReference type="Proteomes" id="UP000324629">
    <property type="component" value="Unassembled WGS sequence"/>
</dbReference>
<evidence type="ECO:0000313" key="1">
    <source>
        <dbReference type="EMBL" id="KAA3669783.1"/>
    </source>
</evidence>
<evidence type="ECO:0000313" key="2">
    <source>
        <dbReference type="EMBL" id="KAA3676615.1"/>
    </source>
</evidence>
<organism evidence="2 3">
    <name type="scientific">Paragonimus westermani</name>
    <dbReference type="NCBI Taxonomy" id="34504"/>
    <lineage>
        <taxon>Eukaryota</taxon>
        <taxon>Metazoa</taxon>
        <taxon>Spiralia</taxon>
        <taxon>Lophotrochozoa</taxon>
        <taxon>Platyhelminthes</taxon>
        <taxon>Trematoda</taxon>
        <taxon>Digenea</taxon>
        <taxon>Plagiorchiida</taxon>
        <taxon>Troglotremata</taxon>
        <taxon>Troglotrematidae</taxon>
        <taxon>Paragonimus</taxon>
    </lineage>
</organism>